<evidence type="ECO:0000313" key="1">
    <source>
        <dbReference type="EMBL" id="SNS34615.1"/>
    </source>
</evidence>
<dbReference type="EMBL" id="FZOT01000002">
    <property type="protein sequence ID" value="SNS34615.1"/>
    <property type="molecule type" value="Genomic_DNA"/>
</dbReference>
<gene>
    <name evidence="1" type="ORF">SAMN06265795_102314</name>
</gene>
<reference evidence="1 2" key="1">
    <citation type="submission" date="2017-06" db="EMBL/GenBank/DDBJ databases">
        <authorList>
            <person name="Kim H.J."/>
            <person name="Triplett B.A."/>
        </authorList>
    </citation>
    <scope>NUCLEOTIDE SEQUENCE [LARGE SCALE GENOMIC DNA]</scope>
    <source>
        <strain evidence="1 2">U15</strain>
    </source>
</reference>
<keyword evidence="2" id="KW-1185">Reference proteome</keyword>
<protein>
    <submittedName>
        <fullName evidence="1">Uncharacterized protein</fullName>
    </submittedName>
</protein>
<dbReference type="AlphaFoldDB" id="A0A239DPN4"/>
<evidence type="ECO:0000313" key="2">
    <source>
        <dbReference type="Proteomes" id="UP000198284"/>
    </source>
</evidence>
<organism evidence="1 2">
    <name type="scientific">Noviherbaspirillum humi</name>
    <dbReference type="NCBI Taxonomy" id="1688639"/>
    <lineage>
        <taxon>Bacteria</taxon>
        <taxon>Pseudomonadati</taxon>
        <taxon>Pseudomonadota</taxon>
        <taxon>Betaproteobacteria</taxon>
        <taxon>Burkholderiales</taxon>
        <taxon>Oxalobacteraceae</taxon>
        <taxon>Noviherbaspirillum</taxon>
    </lineage>
</organism>
<accession>A0A239DPN4</accession>
<proteinExistence type="predicted"/>
<dbReference type="Proteomes" id="UP000198284">
    <property type="component" value="Unassembled WGS sequence"/>
</dbReference>
<sequence>MSEQLYGLFLVWSVRLTLMLADDAAMLAFIFCQ</sequence>
<name>A0A239DPN4_9BURK</name>